<evidence type="ECO:0000313" key="6">
    <source>
        <dbReference type="Proteomes" id="UP000177515"/>
    </source>
</evidence>
<feature type="chain" id="PRO_5047083819" description="DUF4165 domain-containing protein" evidence="1">
    <location>
        <begin position="31"/>
        <end position="1749"/>
    </location>
</feature>
<reference evidence="5 6" key="1">
    <citation type="submission" date="2016-10" db="EMBL/GenBank/DDBJ databases">
        <title>Complete genome sequences of three Cupriavidus strains isolated from various Malaysian environments.</title>
        <authorList>
            <person name="Abdullah A.A.-A."/>
            <person name="Shafie N.A.H."/>
            <person name="Lau N.S."/>
        </authorList>
    </citation>
    <scope>NUCLEOTIDE SEQUENCE [LARGE SCALE GENOMIC DNA]</scope>
    <source>
        <strain evidence="5 6">USMAA1020</strain>
        <plasmid evidence="5 6">unnamed1</plasmid>
    </source>
</reference>
<organism evidence="5 6">
    <name type="scientific">Cupriavidus malaysiensis</name>
    <dbReference type="NCBI Taxonomy" id="367825"/>
    <lineage>
        <taxon>Bacteria</taxon>
        <taxon>Pseudomonadati</taxon>
        <taxon>Pseudomonadota</taxon>
        <taxon>Betaproteobacteria</taxon>
        <taxon>Burkholderiales</taxon>
        <taxon>Burkholderiaceae</taxon>
        <taxon>Cupriavidus</taxon>
    </lineage>
</organism>
<accession>A0ABM6FGW1</accession>
<feature type="domain" description="Ig-like" evidence="2">
    <location>
        <begin position="149"/>
        <end position="265"/>
    </location>
</feature>
<evidence type="ECO:0000313" key="5">
    <source>
        <dbReference type="EMBL" id="AOZ11191.1"/>
    </source>
</evidence>
<dbReference type="Proteomes" id="UP000177515">
    <property type="component" value="Plasmid unnamed1"/>
</dbReference>
<dbReference type="Pfam" id="PF13752">
    <property type="entry name" value="DUF4165"/>
    <property type="match status" value="1"/>
</dbReference>
<keyword evidence="1" id="KW-0732">Signal</keyword>
<evidence type="ECO:0008006" key="7">
    <source>
        <dbReference type="Google" id="ProtNLM"/>
    </source>
</evidence>
<evidence type="ECO:0000259" key="3">
    <source>
        <dbReference type="Pfam" id="PF13750"/>
    </source>
</evidence>
<dbReference type="Pfam" id="PF13750">
    <property type="entry name" value="Big_3_3"/>
    <property type="match status" value="1"/>
</dbReference>
<feature type="domain" description="Ig-like" evidence="3">
    <location>
        <begin position="553"/>
        <end position="705"/>
    </location>
</feature>
<geneLocation type="plasmid" evidence="5 6">
    <name>unnamed1</name>
</geneLocation>
<dbReference type="EMBL" id="CP017756">
    <property type="protein sequence ID" value="AOZ11191.1"/>
    <property type="molecule type" value="Genomic_DNA"/>
</dbReference>
<feature type="domain" description="DUF4165" evidence="4">
    <location>
        <begin position="28"/>
        <end position="146"/>
    </location>
</feature>
<dbReference type="InterPro" id="IPR022038">
    <property type="entry name" value="Ig-like_bact"/>
</dbReference>
<feature type="signal peptide" evidence="1">
    <location>
        <begin position="1"/>
        <end position="30"/>
    </location>
</feature>
<evidence type="ECO:0000256" key="1">
    <source>
        <dbReference type="SAM" id="SignalP"/>
    </source>
</evidence>
<evidence type="ECO:0000259" key="2">
    <source>
        <dbReference type="Pfam" id="PF12245"/>
    </source>
</evidence>
<dbReference type="RefSeq" id="WP_071073831.1">
    <property type="nucleotide sequence ID" value="NZ_CP017756.1"/>
</dbReference>
<protein>
    <recommendedName>
        <fullName evidence="7">DUF4165 domain-containing protein</fullName>
    </recommendedName>
</protein>
<dbReference type="Pfam" id="PF12245">
    <property type="entry name" value="Big_3_2"/>
    <property type="match status" value="1"/>
</dbReference>
<sequence length="1749" mass="188061">MNRVKSRAAALSAALLAGTAALGTSLSANAELLQLQFQDKRGTVKTVAPGDKYVNPVGDITFALSGGLARSVRITIQKEQSTLTVGTAQSGVLGADSTMTIGGQSYYGALLKLPAPVDGSYILKAEILASNGQTVQADTYPIVIDTVGPTTTGAMDVRRNYGSFGTISQFGTGSSQMLAGLQLDQISDPSGLASAKYFAVSRVDGVRREAAATLDAARGVVTVPIEVAAGKALAPTNRSHYTVGFTVTDRAGNETTFSRDSAIDNELPQYWLEVYDSRQAKWVPYVAGTVVYENPVKTRWKFRKSDHVAYNGSEYGWKEVYKTSEDSSYVYHEQSIPIPIPNTYYGYVATSAGIAFPAYYSSFSGLKLSPDVDQAPKGVKAQMQRDGGPWEDLVAAPGLPRYGNKPWTVTGVKVFVEARNYDQKARVLLRSIPYTCLIPTGQTTCEMQTNDRFDSGFGYDSGPWYLAKANGAMEVFGGTYVYRWWDFNPPVVDQMQVDLAKGTASFRATDLDSTDDWRYYMWTVSSIRAYLKDASGATYALPKQVTNKLAYNSWSTSFGLSGAPDGVYTLVGEAEDNYGNVGQAVFQGSVTLDRTAPAIALTVGDGQAIRSLDDFTISVSDTVDPSPRVTSAVLQGGPANQTINLAWRQTAAGDGATPAQYRLEYPVLAPSLESGRPYVLTVKAVDSSGNVGKASLSFNYAPAQVPLQNERKQPIRIPALKTRNTIFQETLQSEPIRLPDNSLVGGVYPIYATLRADSTAPMVVGGVTVQPGETKTVDSAYDFSANKGRYSLVVNSASDSTVAGGVSTLIMTTAAPNAPVGIATVTFWDPADQIGVTTFDGKSDYVAGLETFILRAKVNTQSKDCIGGVYSIVPGSLQDPAFQTTRLATLAGGRAVCAVLFDDTIGAMDKTFTNYAGKLKETGPYDVKYEAGLLYRDPETNVVTFFSAVKPHAFPLTGVGIQSAKPEVKFTPESALARLGSTIDSPLTFVGNVIAGRLTIAGRFPGLHVKVNDGEAVKVVGSNNSMARQLTTDVRSLWETTPYKLTYWYDAAPDQVWTTDLSMLSVPTTISIYTAPVREKQITTEETTVSGQIGAIVAGKFVYDPVKMGEWRISVFQKKVRYVNNKGVVTLEPLTTEPLATEADGSFSVNLGALQAGGNSVFVEAELVRDGALTGRKVKGFDTQIGVANGEPIEAVLKNMRQDSGMVGGKTAFRPVIGAYMDSKRTMDIGTLTWYESRDRGTTWSVVQESRQTGYTPVITEPGTFMYRATVKNRHSGATFDTNTITVEGFARPDLDIHMPRAGFVGRPVTVTAESSVANTVYTWTVKGSTKDAVEQTFSGSSFSFTPEVAGVYKIALSGRVDDGQNIDNQFRVRTASASYRAIPLSIPVPIIRGPNVTETGKRYTFTVQQGSPFTSTETNNETISGKWILPNGREVEGFDPVDYTVLAGDQEVRFESWVDGRKGESLRTGSYRLRSWTYQFPQMRMTVTKYDMRVPARANFSIGYVAAADATKTGGEKFSFEWTLPAGAAIASQSGNAIGVDFTIPGEQRVSVTVRDTRGNEQVLQSDQIAVLPPTDLKASLSVTVGDKWMRAPDKVQAKVAVEQLPKNDVVARIDYSVDGEVVLTTTNSLTPAVLEIATPGEHTIVAKVTSRGGAVIQAAGKVTLVSGASPVCKIEASGSVSASLQLTARCSIETGRISGLRWLFDKRPTSITSSQVLFNPSTIANVNYVEVIATSDKGQTGTASWSK</sequence>
<evidence type="ECO:0000259" key="4">
    <source>
        <dbReference type="Pfam" id="PF13752"/>
    </source>
</evidence>
<name>A0ABM6FGW1_9BURK</name>
<gene>
    <name evidence="5" type="ORF">BKK80_35145</name>
</gene>
<proteinExistence type="predicted"/>
<keyword evidence="5" id="KW-0614">Plasmid</keyword>
<dbReference type="InterPro" id="IPR025429">
    <property type="entry name" value="DUF4165"/>
</dbReference>
<keyword evidence="6" id="KW-1185">Reference proteome</keyword>